<feature type="transmembrane region" description="Helical" evidence="1">
    <location>
        <begin position="97"/>
        <end position="121"/>
    </location>
</feature>
<keyword evidence="1" id="KW-0472">Membrane</keyword>
<dbReference type="GO" id="GO:0006508">
    <property type="term" value="P:proteolysis"/>
    <property type="evidence" value="ECO:0007669"/>
    <property type="project" value="UniProtKB-KW"/>
</dbReference>
<feature type="transmembrane region" description="Helical" evidence="1">
    <location>
        <begin position="128"/>
        <end position="149"/>
    </location>
</feature>
<proteinExistence type="predicted"/>
<reference evidence="2 3" key="1">
    <citation type="submission" date="2016-06" db="EMBL/GenBank/DDBJ databases">
        <authorList>
            <person name="Kjaerup R.B."/>
            <person name="Dalgaard T.S."/>
            <person name="Juul-Madsen H.R."/>
        </authorList>
    </citation>
    <scope>NUCLEOTIDE SEQUENCE [LARGE SCALE GENOMIC DNA]</scope>
    <source>
        <strain evidence="2 3">DSM 43821</strain>
    </source>
</reference>
<dbReference type="Proteomes" id="UP000198228">
    <property type="component" value="Chromosome I"/>
</dbReference>
<evidence type="ECO:0000313" key="3">
    <source>
        <dbReference type="Proteomes" id="UP000198228"/>
    </source>
</evidence>
<keyword evidence="1" id="KW-1133">Transmembrane helix</keyword>
<protein>
    <submittedName>
        <fullName evidence="2">Zn-dependent protease (Includes SpoIVFB)</fullName>
    </submittedName>
</protein>
<dbReference type="RefSeq" id="WP_231925386.1">
    <property type="nucleotide sequence ID" value="NZ_LT607410.1"/>
</dbReference>
<keyword evidence="2" id="KW-0645">Protease</keyword>
<dbReference type="AlphaFoldDB" id="A0A1C4Y3X0"/>
<keyword evidence="2" id="KW-0378">Hydrolase</keyword>
<dbReference type="EMBL" id="LT607410">
    <property type="protein sequence ID" value="SCF15424.1"/>
    <property type="molecule type" value="Genomic_DNA"/>
</dbReference>
<evidence type="ECO:0000256" key="1">
    <source>
        <dbReference type="SAM" id="Phobius"/>
    </source>
</evidence>
<name>A0A1C4Y3X0_9ACTN</name>
<dbReference type="GO" id="GO:0008233">
    <property type="term" value="F:peptidase activity"/>
    <property type="evidence" value="ECO:0007669"/>
    <property type="project" value="UniProtKB-KW"/>
</dbReference>
<organism evidence="2 3">
    <name type="scientific">Micromonospora purpureochromogenes</name>
    <dbReference type="NCBI Taxonomy" id="47872"/>
    <lineage>
        <taxon>Bacteria</taxon>
        <taxon>Bacillati</taxon>
        <taxon>Actinomycetota</taxon>
        <taxon>Actinomycetes</taxon>
        <taxon>Micromonosporales</taxon>
        <taxon>Micromonosporaceae</taxon>
        <taxon>Micromonospora</taxon>
    </lineage>
</organism>
<sequence length="395" mass="42380">MISPRRRLVAASILLVFEAVAFALLVTESVTGAIAAVGFTCVSLWVHVVLHECGHLVVAKLLRLPVIAVRIAPFTGWRSEVWVRPAPSATALPLRMVLFYLGGPMANLCTATVLVTATALTSTALTRLALLGAALFAALLGVVNLIPGISPRSDGRNLLRWLLAPTATRAALRAGYYQEEVSRTLRTIARGEVDDDRLGDPVRDGNDPRLALVAFQRRWGTGHAQSSADFIADAERLAALARADSTDPMAAAAIGQVLTVQFGLWYLYAAVVNGSPVEHQEVLEISELAQLAFHVQPHMLSARVAMSLAHLLNQRPEHARSLLLDIRPGVDPPDLCSVAFLLRAIAERYLGNHADAYTLVRAAGGDYQQLTRVVAAIQAADPVPPLFALAPMADT</sequence>
<evidence type="ECO:0000313" key="2">
    <source>
        <dbReference type="EMBL" id="SCF15424.1"/>
    </source>
</evidence>
<accession>A0A1C4Y3X0</accession>
<keyword evidence="1" id="KW-0812">Transmembrane</keyword>
<gene>
    <name evidence="2" type="ORF">GA0074696_3033</name>
</gene>